<evidence type="ECO:0000313" key="1">
    <source>
        <dbReference type="EMBL" id="ETN15216.1"/>
    </source>
</evidence>
<dbReference type="AlphaFoldDB" id="W2QQI3"/>
<proteinExistence type="predicted"/>
<gene>
    <name evidence="1" type="ORF">PPTG_22092</name>
</gene>
<dbReference type="GeneID" id="20190691"/>
<protein>
    <submittedName>
        <fullName evidence="1">Uncharacterized protein</fullName>
    </submittedName>
</protein>
<organism evidence="1 2">
    <name type="scientific">Phytophthora nicotianae (strain INRA-310)</name>
    <name type="common">Phytophthora parasitica</name>
    <dbReference type="NCBI Taxonomy" id="761204"/>
    <lineage>
        <taxon>Eukaryota</taxon>
        <taxon>Sar</taxon>
        <taxon>Stramenopiles</taxon>
        <taxon>Oomycota</taxon>
        <taxon>Peronosporomycetes</taxon>
        <taxon>Peronosporales</taxon>
        <taxon>Peronosporaceae</taxon>
        <taxon>Phytophthora</taxon>
    </lineage>
</organism>
<accession>W2QQI3</accession>
<dbReference type="EMBL" id="KI669571">
    <property type="protein sequence ID" value="ETN15216.1"/>
    <property type="molecule type" value="Genomic_DNA"/>
</dbReference>
<reference evidence="1 2" key="2">
    <citation type="submission" date="2013-11" db="EMBL/GenBank/DDBJ databases">
        <title>The Genome Sequence of Phytophthora parasitica INRA-310.</title>
        <authorList>
            <consortium name="The Broad Institute Genomics Platform"/>
            <person name="Russ C."/>
            <person name="Tyler B."/>
            <person name="Panabieres F."/>
            <person name="Shan W."/>
            <person name="Tripathy S."/>
            <person name="Grunwald N."/>
            <person name="Machado M."/>
            <person name="Johnson C.S."/>
            <person name="Arredondo F."/>
            <person name="Hong C."/>
            <person name="Coffey M."/>
            <person name="Young S.K."/>
            <person name="Zeng Q."/>
            <person name="Gargeya S."/>
            <person name="Fitzgerald M."/>
            <person name="Abouelleil A."/>
            <person name="Alvarado L."/>
            <person name="Chapman S.B."/>
            <person name="Gainer-Dewar J."/>
            <person name="Goldberg J."/>
            <person name="Griggs A."/>
            <person name="Gujja S."/>
            <person name="Hansen M."/>
            <person name="Howarth C."/>
            <person name="Imamovic A."/>
            <person name="Ireland A."/>
            <person name="Larimer J."/>
            <person name="McCowan C."/>
            <person name="Murphy C."/>
            <person name="Pearson M."/>
            <person name="Poon T.W."/>
            <person name="Priest M."/>
            <person name="Roberts A."/>
            <person name="Saif S."/>
            <person name="Shea T."/>
            <person name="Sykes S."/>
            <person name="Wortman J."/>
            <person name="Nusbaum C."/>
            <person name="Birren B."/>
        </authorList>
    </citation>
    <scope>NUCLEOTIDE SEQUENCE [LARGE SCALE GENOMIC DNA]</scope>
    <source>
        <strain evidence="1 2">INRA-310</strain>
    </source>
</reference>
<sequence>MAFLLRYSSAMRDAVEIELTQQVVVSRHRTLK</sequence>
<dbReference type="Proteomes" id="UP000018817">
    <property type="component" value="Unassembled WGS sequence"/>
</dbReference>
<reference evidence="2" key="1">
    <citation type="submission" date="2011-12" db="EMBL/GenBank/DDBJ databases">
        <authorList>
            <consortium name="The Broad Institute Genome Sequencing Platform"/>
            <person name="Russ C."/>
            <person name="Tyler B."/>
            <person name="Panabieres F."/>
            <person name="Shan W."/>
            <person name="Tripathy S."/>
            <person name="Grunwald N."/>
            <person name="Machado M."/>
            <person name="Young S.K."/>
            <person name="Zeng Q."/>
            <person name="Gargeya S."/>
            <person name="Fitzgerald M."/>
            <person name="Haas B."/>
            <person name="Abouelleil A."/>
            <person name="Alvarado L."/>
            <person name="Arachchi H.M."/>
            <person name="Berlin A."/>
            <person name="Chapman S.B."/>
            <person name="Gearin G."/>
            <person name="Goldberg J."/>
            <person name="Griggs A."/>
            <person name="Gujja S."/>
            <person name="Hansen M."/>
            <person name="Heiman D."/>
            <person name="Howarth C."/>
            <person name="Larimer J."/>
            <person name="Lui A."/>
            <person name="MacDonald P.J.P."/>
            <person name="McCowen C."/>
            <person name="Montmayeur A."/>
            <person name="Murphy C."/>
            <person name="Neiman D."/>
            <person name="Pearson M."/>
            <person name="Priest M."/>
            <person name="Roberts A."/>
            <person name="Saif S."/>
            <person name="Shea T."/>
            <person name="Sisk P."/>
            <person name="Stolte C."/>
            <person name="Sykes S."/>
            <person name="Wortman J."/>
            <person name="Nusbaum C."/>
            <person name="Birren B."/>
        </authorList>
    </citation>
    <scope>NUCLEOTIDE SEQUENCE [LARGE SCALE GENOMIC DNA]</scope>
    <source>
        <strain evidence="2">INRA-310</strain>
    </source>
</reference>
<name>W2QQI3_PHYN3</name>
<dbReference type="VEuPathDB" id="FungiDB:PPTG_22092"/>
<evidence type="ECO:0000313" key="2">
    <source>
        <dbReference type="Proteomes" id="UP000018817"/>
    </source>
</evidence>
<dbReference type="RefSeq" id="XP_008899947.1">
    <property type="nucleotide sequence ID" value="XM_008901699.1"/>
</dbReference>